<dbReference type="Pfam" id="PF00154">
    <property type="entry name" value="RecA_N"/>
    <property type="match status" value="1"/>
</dbReference>
<keyword evidence="5" id="KW-0067">ATP-binding</keyword>
<organism evidence="11 12">
    <name type="scientific">Vibrio olivae</name>
    <dbReference type="NCBI Taxonomy" id="1243002"/>
    <lineage>
        <taxon>Bacteria</taxon>
        <taxon>Pseudomonadati</taxon>
        <taxon>Pseudomonadota</taxon>
        <taxon>Gammaproteobacteria</taxon>
        <taxon>Vibrionales</taxon>
        <taxon>Vibrionaceae</taxon>
        <taxon>Vibrio</taxon>
    </lineage>
</organism>
<evidence type="ECO:0000256" key="3">
    <source>
        <dbReference type="ARBA" id="ARBA00022741"/>
    </source>
</evidence>
<dbReference type="EMBL" id="JBHMEP010000021">
    <property type="protein sequence ID" value="MFB9137785.1"/>
    <property type="molecule type" value="Genomic_DNA"/>
</dbReference>
<dbReference type="PANTHER" id="PTHR45900:SF1">
    <property type="entry name" value="MITOCHONDRIAL DNA REPAIR PROTEIN RECA HOMOLOG-RELATED"/>
    <property type="match status" value="1"/>
</dbReference>
<evidence type="ECO:0000256" key="8">
    <source>
        <dbReference type="ARBA" id="ARBA00023204"/>
    </source>
</evidence>
<dbReference type="InterPro" id="IPR023400">
    <property type="entry name" value="RecA_C_sf"/>
</dbReference>
<dbReference type="InterPro" id="IPR020587">
    <property type="entry name" value="RecA_monomer-monomer_interface"/>
</dbReference>
<keyword evidence="7" id="KW-0233">DNA recombination</keyword>
<evidence type="ECO:0000256" key="4">
    <source>
        <dbReference type="ARBA" id="ARBA00022763"/>
    </source>
</evidence>
<keyword evidence="3" id="KW-0547">Nucleotide-binding</keyword>
<dbReference type="PROSITE" id="PS00321">
    <property type="entry name" value="RECA_1"/>
    <property type="match status" value="1"/>
</dbReference>
<dbReference type="Pfam" id="PF21096">
    <property type="entry name" value="RecA_C"/>
    <property type="match status" value="1"/>
</dbReference>
<comment type="caution">
    <text evidence="11">The sequence shown here is derived from an EMBL/GenBank/DDBJ whole genome shotgun (WGS) entry which is preliminary data.</text>
</comment>
<dbReference type="PANTHER" id="PTHR45900">
    <property type="entry name" value="RECA"/>
    <property type="match status" value="1"/>
</dbReference>
<comment type="similarity">
    <text evidence="1">Belongs to the RecA family.</text>
</comment>
<evidence type="ECO:0000256" key="2">
    <source>
        <dbReference type="ARBA" id="ARBA00015553"/>
    </source>
</evidence>
<evidence type="ECO:0000256" key="6">
    <source>
        <dbReference type="ARBA" id="ARBA00023125"/>
    </source>
</evidence>
<feature type="domain" description="RecA family profile 1" evidence="9">
    <location>
        <begin position="37"/>
        <end position="197"/>
    </location>
</feature>
<accession>A0ABV5HUY7</accession>
<dbReference type="SUPFAM" id="SSF52540">
    <property type="entry name" value="P-loop containing nucleoside triphosphate hydrolases"/>
    <property type="match status" value="1"/>
</dbReference>
<dbReference type="InterPro" id="IPR020588">
    <property type="entry name" value="RecA_ATP-bd"/>
</dbReference>
<dbReference type="PROSITE" id="PS50163">
    <property type="entry name" value="RECA_3"/>
    <property type="match status" value="1"/>
</dbReference>
<dbReference type="InterPro" id="IPR027417">
    <property type="entry name" value="P-loop_NTPase"/>
</dbReference>
<protein>
    <recommendedName>
        <fullName evidence="2">Protein RecA</fullName>
    </recommendedName>
</protein>
<evidence type="ECO:0000259" key="10">
    <source>
        <dbReference type="PROSITE" id="PS50163"/>
    </source>
</evidence>
<dbReference type="NCBIfam" id="TIGR02012">
    <property type="entry name" value="tigrfam_recA"/>
    <property type="match status" value="1"/>
</dbReference>
<evidence type="ECO:0000256" key="1">
    <source>
        <dbReference type="ARBA" id="ARBA00009391"/>
    </source>
</evidence>
<gene>
    <name evidence="11" type="primary">recA</name>
    <name evidence="11" type="ORF">ACFFUV_22820</name>
</gene>
<dbReference type="SUPFAM" id="SSF54752">
    <property type="entry name" value="RecA protein, C-terminal domain"/>
    <property type="match status" value="1"/>
</dbReference>
<evidence type="ECO:0000256" key="5">
    <source>
        <dbReference type="ARBA" id="ARBA00022840"/>
    </source>
</evidence>
<keyword evidence="4" id="KW-0227">DNA damage</keyword>
<dbReference type="PROSITE" id="PS50162">
    <property type="entry name" value="RECA_2"/>
    <property type="match status" value="1"/>
</dbReference>
<evidence type="ECO:0000313" key="12">
    <source>
        <dbReference type="Proteomes" id="UP001589645"/>
    </source>
</evidence>
<dbReference type="InterPro" id="IPR049428">
    <property type="entry name" value="RecA-like_N"/>
</dbReference>
<dbReference type="Proteomes" id="UP001589645">
    <property type="component" value="Unassembled WGS sequence"/>
</dbReference>
<dbReference type="InterPro" id="IPR049261">
    <property type="entry name" value="RecA-like_C"/>
</dbReference>
<feature type="domain" description="RecA family profile 2" evidence="10">
    <location>
        <begin position="202"/>
        <end position="276"/>
    </location>
</feature>
<sequence length="328" mass="36410">MAKKELFSDVDELVSSLNKELGEGSIMNFGDDKPIISIPRESTGSLVVDKALGGGWAVGRIHELVGMESCGKTMMCTLSMIEFQKKHPDKLVAIIDVENAFDIEYARKMGLDINRFLISQPSYGELAIDITAKLVESGRVGFIVVDSVANLVPKKEIEGDMEDSNMGLQARLMSKAMRVLTGIVNKSDCVLVFINQYREKIGVIYGDPKVTTGGNALKFYASIRMEMARKKVILGEDGSSVGHEVRIKVLKNKTAVPFQIAETALYYGVGFDKELELLKLCEETGIFTRKGSWYWYGDVRVGNGVENTLSIMRDNQELCQELRTKLNL</sequence>
<keyword evidence="12" id="KW-1185">Reference proteome</keyword>
<dbReference type="InterPro" id="IPR020584">
    <property type="entry name" value="DNA_recomb/repair_RecA_CS"/>
</dbReference>
<evidence type="ECO:0000259" key="9">
    <source>
        <dbReference type="PROSITE" id="PS50162"/>
    </source>
</evidence>
<name>A0ABV5HUY7_9VIBR</name>
<proteinExistence type="inferred from homology"/>
<dbReference type="Gene3D" id="3.40.50.300">
    <property type="entry name" value="P-loop containing nucleotide triphosphate hydrolases"/>
    <property type="match status" value="1"/>
</dbReference>
<evidence type="ECO:0000313" key="11">
    <source>
        <dbReference type="EMBL" id="MFB9137785.1"/>
    </source>
</evidence>
<dbReference type="InterPro" id="IPR013765">
    <property type="entry name" value="DNA_recomb/repair_RecA"/>
</dbReference>
<evidence type="ECO:0000256" key="7">
    <source>
        <dbReference type="ARBA" id="ARBA00023172"/>
    </source>
</evidence>
<dbReference type="RefSeq" id="WP_390198052.1">
    <property type="nucleotide sequence ID" value="NZ_JBHMEP010000021.1"/>
</dbReference>
<dbReference type="PRINTS" id="PR00142">
    <property type="entry name" value="RECA"/>
</dbReference>
<keyword evidence="8" id="KW-0234">DNA repair</keyword>
<keyword evidence="6" id="KW-0238">DNA-binding</keyword>
<reference evidence="11 12" key="1">
    <citation type="submission" date="2024-09" db="EMBL/GenBank/DDBJ databases">
        <authorList>
            <person name="Sun Q."/>
            <person name="Mori K."/>
        </authorList>
    </citation>
    <scope>NUCLEOTIDE SEQUENCE [LARGE SCALE GENOMIC DNA]</scope>
    <source>
        <strain evidence="11 12">CECT 8064</strain>
    </source>
</reference>